<name>A0ABU9W6Q1_9MICO</name>
<evidence type="ECO:0000256" key="6">
    <source>
        <dbReference type="ARBA" id="ARBA00023268"/>
    </source>
</evidence>
<gene>
    <name evidence="10" type="ORF">WJX64_13900</name>
</gene>
<reference evidence="10 11" key="1">
    <citation type="submission" date="2024-03" db="EMBL/GenBank/DDBJ databases">
        <title>YIM 134122 draft genome.</title>
        <authorList>
            <person name="Zuo S."/>
            <person name="Xiong L."/>
        </authorList>
    </citation>
    <scope>NUCLEOTIDE SEQUENCE [LARGE SCALE GENOMIC DNA]</scope>
    <source>
        <strain evidence="10 11">YIM 134122</strain>
    </source>
</reference>
<evidence type="ECO:0000313" key="11">
    <source>
        <dbReference type="Proteomes" id="UP001425155"/>
    </source>
</evidence>
<dbReference type="PANTHER" id="PTHR32282:SF33">
    <property type="entry name" value="PEPTIDOGLYCAN GLYCOSYLTRANSFERASE"/>
    <property type="match status" value="1"/>
</dbReference>
<dbReference type="RefSeq" id="WP_342115035.1">
    <property type="nucleotide sequence ID" value="NZ_JBCAUN010000002.1"/>
</dbReference>
<feature type="domain" description="PASTA" evidence="9">
    <location>
        <begin position="784"/>
        <end position="850"/>
    </location>
</feature>
<dbReference type="InterPro" id="IPR023346">
    <property type="entry name" value="Lysozyme-like_dom_sf"/>
</dbReference>
<keyword evidence="11" id="KW-1185">Reference proteome</keyword>
<dbReference type="Pfam" id="PF03793">
    <property type="entry name" value="PASTA"/>
    <property type="match status" value="2"/>
</dbReference>
<keyword evidence="3" id="KW-0328">Glycosyltransferase</keyword>
<dbReference type="CDD" id="cd06577">
    <property type="entry name" value="PASTA_pknB"/>
    <property type="match status" value="2"/>
</dbReference>
<keyword evidence="1" id="KW-0121">Carboxypeptidase</keyword>
<evidence type="ECO:0000256" key="3">
    <source>
        <dbReference type="ARBA" id="ARBA00022676"/>
    </source>
</evidence>
<dbReference type="InterPro" id="IPR036950">
    <property type="entry name" value="PBP_transglycosylase"/>
</dbReference>
<evidence type="ECO:0000256" key="8">
    <source>
        <dbReference type="ARBA" id="ARBA00049902"/>
    </source>
</evidence>
<dbReference type="SUPFAM" id="SSF56601">
    <property type="entry name" value="beta-lactamase/transpeptidase-like"/>
    <property type="match status" value="1"/>
</dbReference>
<evidence type="ECO:0000256" key="4">
    <source>
        <dbReference type="ARBA" id="ARBA00022679"/>
    </source>
</evidence>
<dbReference type="InterPro" id="IPR001460">
    <property type="entry name" value="PCN-bd_Tpept"/>
</dbReference>
<evidence type="ECO:0000256" key="7">
    <source>
        <dbReference type="ARBA" id="ARBA00034000"/>
    </source>
</evidence>
<accession>A0ABU9W6Q1</accession>
<dbReference type="InterPro" id="IPR012338">
    <property type="entry name" value="Beta-lactam/transpept-like"/>
</dbReference>
<dbReference type="SUPFAM" id="SSF53955">
    <property type="entry name" value="Lysozyme-like"/>
    <property type="match status" value="1"/>
</dbReference>
<comment type="catalytic activity">
    <reaction evidence="8">
        <text>[GlcNAc-(1-&gt;4)-Mur2Ac(oyl-L-Ala-gamma-D-Glu-L-Lys-D-Ala-D-Ala)](n)-di-trans,octa-cis-undecaprenyl diphosphate + beta-D-GlcNAc-(1-&gt;4)-Mur2Ac(oyl-L-Ala-gamma-D-Glu-L-Lys-D-Ala-D-Ala)-di-trans,octa-cis-undecaprenyl diphosphate = [GlcNAc-(1-&gt;4)-Mur2Ac(oyl-L-Ala-gamma-D-Glu-L-Lys-D-Ala-D-Ala)](n+1)-di-trans,octa-cis-undecaprenyl diphosphate + di-trans,octa-cis-undecaprenyl diphosphate + H(+)</text>
        <dbReference type="Rhea" id="RHEA:23708"/>
        <dbReference type="Rhea" id="RHEA-COMP:9602"/>
        <dbReference type="Rhea" id="RHEA-COMP:9603"/>
        <dbReference type="ChEBI" id="CHEBI:15378"/>
        <dbReference type="ChEBI" id="CHEBI:58405"/>
        <dbReference type="ChEBI" id="CHEBI:60033"/>
        <dbReference type="ChEBI" id="CHEBI:78435"/>
        <dbReference type="EC" id="2.4.99.28"/>
    </reaction>
</comment>
<keyword evidence="2" id="KW-0645">Protease</keyword>
<dbReference type="InterPro" id="IPR005543">
    <property type="entry name" value="PASTA_dom"/>
</dbReference>
<protein>
    <submittedName>
        <fullName evidence="10">Transglycosylase domain-containing protein</fullName>
    </submittedName>
</protein>
<sequence length="859" mass="90171">MSAQKRTTSGVLGGFLAFVGMSVAAGVLVTAAVTPAIAVSGMAATSGINMFENLPSYLEIDELAQKTNVFAVQNDGNPYLLASFFDQDREEVSWDDISQYAKDAAVAGEDPRYYEHGGIDVQGTARAMISTYVLGGATQGGSSITQQYVKNVLVQKAEAAAKTEEEMQAAYAEATDPTPDRKLKEMRLAIGVEKKYSKDDILKGYLNIAGFGGRVYGIQSAAQYYFGGTSAKDLTLTQAAALLAIVNNPEKFRLDKPDSESNGANTVVDGEVVPYAATKERRDYILDSMLQYKKITQEEHDAAIKEPIAPSIKEPSTGCATAGGAGFFCDYVYWTIANNSAFGETEEARLKLLKQGGLDIYTTLDLDLQAAAEQAINETVPRSDPSMDIGASAVSVQPGTGRVLAMAQNKAYSNDPEVLAADPQSSAVNFNTDFDYGGSSGFQPGSTYKIFTLGEWIKEGHSLNEYVNAYRRSDWGTFNDSCNGPISVPGWSPVNDEGGNGGTWTALYNTQNSENTGFVAMAKQLDLCGIRQTAESFGVHRADGDELQQGPASILGTNEIAPVTMAEAFAGVAASGTVCKPIVIDKVVLQDGTALTPPSADCAQSVDPKVTAAMAYAMQRVMTGGTGSSSNSRTYPQVPMIGKTGTTDDAEATWMSGASTKVATTVGVYNASGHVNLRQTYFNGTQAAVIRHQIWPRIMSVANAKYGGDAFPDADPSSLKTVVATVPDVRGKSISEAEQLIESAGFGFADGGVQDSELPAGQVTGTNPTGSAPRGSLVTAYTSNGSMVLMPNVVGLSEADAKGQLKGSFSVKTADVAVTDPKQVGLVQSSDPGAGAGVKPGSQVTITIGKLKSDKPGKG</sequence>
<feature type="domain" description="PASTA" evidence="9">
    <location>
        <begin position="720"/>
        <end position="783"/>
    </location>
</feature>
<dbReference type="SMART" id="SM00740">
    <property type="entry name" value="PASTA"/>
    <property type="match status" value="2"/>
</dbReference>
<dbReference type="EMBL" id="JBCLVG010000002">
    <property type="protein sequence ID" value="MEN1947647.1"/>
    <property type="molecule type" value="Genomic_DNA"/>
</dbReference>
<dbReference type="Pfam" id="PF00905">
    <property type="entry name" value="Transpeptidase"/>
    <property type="match status" value="1"/>
</dbReference>
<evidence type="ECO:0000256" key="5">
    <source>
        <dbReference type="ARBA" id="ARBA00022801"/>
    </source>
</evidence>
<keyword evidence="6" id="KW-0511">Multifunctional enzyme</keyword>
<dbReference type="PROSITE" id="PS51178">
    <property type="entry name" value="PASTA"/>
    <property type="match status" value="2"/>
</dbReference>
<comment type="caution">
    <text evidence="10">The sequence shown here is derived from an EMBL/GenBank/DDBJ whole genome shotgun (WGS) entry which is preliminary data.</text>
</comment>
<dbReference type="Pfam" id="PF00912">
    <property type="entry name" value="Transgly"/>
    <property type="match status" value="1"/>
</dbReference>
<dbReference type="Gene3D" id="3.40.710.10">
    <property type="entry name" value="DD-peptidase/beta-lactamase superfamily"/>
    <property type="match status" value="1"/>
</dbReference>
<evidence type="ECO:0000259" key="9">
    <source>
        <dbReference type="PROSITE" id="PS51178"/>
    </source>
</evidence>
<dbReference type="Gene3D" id="1.10.3810.10">
    <property type="entry name" value="Biosynthetic peptidoglycan transglycosylase-like"/>
    <property type="match status" value="1"/>
</dbReference>
<keyword evidence="4" id="KW-0808">Transferase</keyword>
<dbReference type="PANTHER" id="PTHR32282">
    <property type="entry name" value="BINDING PROTEIN TRANSPEPTIDASE, PUTATIVE-RELATED"/>
    <property type="match status" value="1"/>
</dbReference>
<comment type="catalytic activity">
    <reaction evidence="7">
        <text>Preferential cleavage: (Ac)2-L-Lys-D-Ala-|-D-Ala. Also transpeptidation of peptidyl-alanyl moieties that are N-acyl substituents of D-alanine.</text>
        <dbReference type="EC" id="3.4.16.4"/>
    </reaction>
</comment>
<organism evidence="10 11">
    <name type="scientific">Leifsonia stereocauli</name>
    <dbReference type="NCBI Taxonomy" id="3134136"/>
    <lineage>
        <taxon>Bacteria</taxon>
        <taxon>Bacillati</taxon>
        <taxon>Actinomycetota</taxon>
        <taxon>Actinomycetes</taxon>
        <taxon>Micrococcales</taxon>
        <taxon>Microbacteriaceae</taxon>
        <taxon>Leifsonia</taxon>
    </lineage>
</organism>
<evidence type="ECO:0000313" key="10">
    <source>
        <dbReference type="EMBL" id="MEN1947647.1"/>
    </source>
</evidence>
<keyword evidence="5" id="KW-0378">Hydrolase</keyword>
<proteinExistence type="predicted"/>
<dbReference type="InterPro" id="IPR050396">
    <property type="entry name" value="Glycosyltr_51/Transpeptidase"/>
</dbReference>
<dbReference type="Proteomes" id="UP001425155">
    <property type="component" value="Unassembled WGS sequence"/>
</dbReference>
<evidence type="ECO:0000256" key="2">
    <source>
        <dbReference type="ARBA" id="ARBA00022670"/>
    </source>
</evidence>
<dbReference type="InterPro" id="IPR001264">
    <property type="entry name" value="Glyco_trans_51"/>
</dbReference>
<evidence type="ECO:0000256" key="1">
    <source>
        <dbReference type="ARBA" id="ARBA00022645"/>
    </source>
</evidence>
<dbReference type="Gene3D" id="3.30.10.20">
    <property type="match status" value="2"/>
</dbReference>